<comment type="similarity">
    <text evidence="6">Belongs to the RuvA family.</text>
</comment>
<keyword evidence="5 6" id="KW-0234">DNA repair</keyword>
<evidence type="ECO:0000256" key="2">
    <source>
        <dbReference type="ARBA" id="ARBA00022763"/>
    </source>
</evidence>
<keyword evidence="1 6" id="KW-0963">Cytoplasm</keyword>
<dbReference type="SUPFAM" id="SSF50249">
    <property type="entry name" value="Nucleic acid-binding proteins"/>
    <property type="match status" value="1"/>
</dbReference>
<dbReference type="InterPro" id="IPR000085">
    <property type="entry name" value="RuvA"/>
</dbReference>
<feature type="region of interest" description="Domain III" evidence="6">
    <location>
        <begin position="163"/>
        <end position="211"/>
    </location>
</feature>
<dbReference type="SUPFAM" id="SSF47781">
    <property type="entry name" value="RuvA domain 2-like"/>
    <property type="match status" value="1"/>
</dbReference>
<dbReference type="Pfam" id="PF01330">
    <property type="entry name" value="RuvA_N"/>
    <property type="match status" value="1"/>
</dbReference>
<dbReference type="GO" id="GO:0009378">
    <property type="term" value="F:four-way junction helicase activity"/>
    <property type="evidence" value="ECO:0007669"/>
    <property type="project" value="InterPro"/>
</dbReference>
<gene>
    <name evidence="6" type="primary">ruvA</name>
    <name evidence="8" type="ORF">OMM_01420</name>
</gene>
<evidence type="ECO:0000256" key="4">
    <source>
        <dbReference type="ARBA" id="ARBA00023172"/>
    </source>
</evidence>
<evidence type="ECO:0000256" key="5">
    <source>
        <dbReference type="ARBA" id="ARBA00023204"/>
    </source>
</evidence>
<organism evidence="8 9">
    <name type="scientific">Candidatus Magnetoglobus multicellularis str. Araruama</name>
    <dbReference type="NCBI Taxonomy" id="890399"/>
    <lineage>
        <taxon>Bacteria</taxon>
        <taxon>Pseudomonadati</taxon>
        <taxon>Thermodesulfobacteriota</taxon>
        <taxon>Desulfobacteria</taxon>
        <taxon>Desulfobacterales</taxon>
        <taxon>Desulfobacteraceae</taxon>
        <taxon>Candidatus Magnetoglobus</taxon>
    </lineage>
</organism>
<dbReference type="GO" id="GO:0006281">
    <property type="term" value="P:DNA repair"/>
    <property type="evidence" value="ECO:0007669"/>
    <property type="project" value="UniProtKB-UniRule"/>
</dbReference>
<proteinExistence type="inferred from homology"/>
<protein>
    <recommendedName>
        <fullName evidence="6">Holliday junction branch migration complex subunit RuvA</fullName>
    </recommendedName>
</protein>
<name>A0A1V1PDI3_9BACT</name>
<dbReference type="GO" id="GO:0006310">
    <property type="term" value="P:DNA recombination"/>
    <property type="evidence" value="ECO:0007669"/>
    <property type="project" value="UniProtKB-UniRule"/>
</dbReference>
<keyword evidence="8" id="KW-0547">Nucleotide-binding</keyword>
<dbReference type="Gene3D" id="2.40.50.140">
    <property type="entry name" value="Nucleic acid-binding proteins"/>
    <property type="match status" value="1"/>
</dbReference>
<keyword evidence="4 6" id="KW-0233">DNA recombination</keyword>
<dbReference type="GO" id="GO:0000400">
    <property type="term" value="F:four-way junction DNA binding"/>
    <property type="evidence" value="ECO:0007669"/>
    <property type="project" value="UniProtKB-UniRule"/>
</dbReference>
<dbReference type="GO" id="GO:0005737">
    <property type="term" value="C:cytoplasm"/>
    <property type="evidence" value="ECO:0007669"/>
    <property type="project" value="UniProtKB-SubCell"/>
</dbReference>
<evidence type="ECO:0000313" key="8">
    <source>
        <dbReference type="EMBL" id="ETR72823.1"/>
    </source>
</evidence>
<dbReference type="GO" id="GO:0048476">
    <property type="term" value="C:Holliday junction resolvase complex"/>
    <property type="evidence" value="ECO:0007669"/>
    <property type="project" value="UniProtKB-UniRule"/>
</dbReference>
<dbReference type="InterPro" id="IPR013849">
    <property type="entry name" value="DNA_helicase_Holl-junc_RuvA_I"/>
</dbReference>
<comment type="subcellular location">
    <subcellularLocation>
        <location evidence="6">Cytoplasm</location>
    </subcellularLocation>
</comment>
<keyword evidence="8" id="KW-0378">Hydrolase</keyword>
<dbReference type="HAMAP" id="MF_00031">
    <property type="entry name" value="DNA_HJ_migration_RuvA"/>
    <property type="match status" value="1"/>
</dbReference>
<keyword evidence="8" id="KW-0067">ATP-binding</keyword>
<dbReference type="InterPro" id="IPR010994">
    <property type="entry name" value="RuvA_2-like"/>
</dbReference>
<evidence type="ECO:0000313" key="9">
    <source>
        <dbReference type="Proteomes" id="UP000189670"/>
    </source>
</evidence>
<comment type="function">
    <text evidence="6">The RuvA-RuvB-RuvC complex processes Holliday junction (HJ) DNA during genetic recombination and DNA repair, while the RuvA-RuvB complex plays an important role in the rescue of blocked DNA replication forks via replication fork reversal (RFR). RuvA specifically binds to HJ cruciform DNA, conferring on it an open structure. The RuvB hexamer acts as an ATP-dependent pump, pulling dsDNA into and through the RuvAB complex. HJ branch migration allows RuvC to scan DNA until it finds its consensus sequence, where it cleaves and resolves the cruciform DNA.</text>
</comment>
<comment type="caution">
    <text evidence="8">The sequence shown here is derived from an EMBL/GenBank/DDBJ whole genome shotgun (WGS) entry which is preliminary data.</text>
</comment>
<evidence type="ECO:0000259" key="7">
    <source>
        <dbReference type="Pfam" id="PF01330"/>
    </source>
</evidence>
<evidence type="ECO:0000256" key="3">
    <source>
        <dbReference type="ARBA" id="ARBA00023125"/>
    </source>
</evidence>
<keyword evidence="3 6" id="KW-0238">DNA-binding</keyword>
<evidence type="ECO:0000256" key="1">
    <source>
        <dbReference type="ARBA" id="ARBA00022490"/>
    </source>
</evidence>
<dbReference type="Gene3D" id="1.10.150.20">
    <property type="entry name" value="5' to 3' exonuclease, C-terminal subdomain"/>
    <property type="match status" value="1"/>
</dbReference>
<accession>A0A1V1PDI3</accession>
<feature type="domain" description="DNA helicase Holliday junction RuvA type" evidence="7">
    <location>
        <begin position="1"/>
        <end position="59"/>
    </location>
</feature>
<dbReference type="NCBIfam" id="TIGR00084">
    <property type="entry name" value="ruvA"/>
    <property type="match status" value="1"/>
</dbReference>
<comment type="caution">
    <text evidence="6">Lacks conserved residue(s) required for the propagation of feature annotation.</text>
</comment>
<dbReference type="InterPro" id="IPR012340">
    <property type="entry name" value="NA-bd_OB-fold"/>
</dbReference>
<dbReference type="Pfam" id="PF14520">
    <property type="entry name" value="HHH_5"/>
    <property type="match status" value="1"/>
</dbReference>
<sequence length="211" mass="23859">MIAYLEGRVIKQETDRIVLLCGAVGYEVLLPKVVMDTLKPHMNDETISLFIYHYQTERQPKPTLIGFNLEIERDFFRQFITVEAIGPLKAIHALSISVREIAIAIENKDVKGLSKLKGIGNRTAQKIVATLHGKMKKYALMHQSENQKLPSEQISASMDEIKLQVTDVLINQLGHRPVEAEEMIEKALKRSPSIDSAEALFDEVYRGEMAQ</sequence>
<keyword evidence="8" id="KW-0347">Helicase</keyword>
<dbReference type="GO" id="GO:0005524">
    <property type="term" value="F:ATP binding"/>
    <property type="evidence" value="ECO:0007669"/>
    <property type="project" value="InterPro"/>
</dbReference>
<dbReference type="EMBL" id="ATBP01000110">
    <property type="protein sequence ID" value="ETR72823.1"/>
    <property type="molecule type" value="Genomic_DNA"/>
</dbReference>
<comment type="domain">
    <text evidence="6">Has three domains with a flexible linker between the domains II and III and assumes an 'L' shape. Domain III is highly mobile and contacts RuvB.</text>
</comment>
<keyword evidence="2 6" id="KW-0227">DNA damage</keyword>
<evidence type="ECO:0000256" key="6">
    <source>
        <dbReference type="HAMAP-Rule" id="MF_00031"/>
    </source>
</evidence>
<dbReference type="AlphaFoldDB" id="A0A1V1PDI3"/>
<dbReference type="Proteomes" id="UP000189670">
    <property type="component" value="Unassembled WGS sequence"/>
</dbReference>
<comment type="subunit">
    <text evidence="6">Homotetramer. Forms an RuvA(8)-RuvB(12)-Holliday junction (HJ) complex. HJ DNA is sandwiched between 2 RuvA tetramers; dsDNA enters through RuvA and exits via RuvB. An RuvB hexamer assembles on each DNA strand where it exits the tetramer. Each RuvB hexamer is contacted by two RuvA subunits (via domain III) on 2 adjacent RuvB subunits; this complex drives branch migration. In the full resolvosome a probable DNA-RuvA(4)-RuvB(12)-RuvC(2) complex forms which resolves the HJ.</text>
</comment>
<reference evidence="9" key="1">
    <citation type="submission" date="2012-11" db="EMBL/GenBank/DDBJ databases">
        <authorList>
            <person name="Lucero-Rivera Y.E."/>
            <person name="Tovar-Ramirez D."/>
        </authorList>
    </citation>
    <scope>NUCLEOTIDE SEQUENCE [LARGE SCALE GENOMIC DNA]</scope>
    <source>
        <strain evidence="9">Araruama</strain>
    </source>
</reference>